<keyword evidence="1" id="KW-0472">Membrane</keyword>
<dbReference type="Proteomes" id="UP000648187">
    <property type="component" value="Unassembled WGS sequence"/>
</dbReference>
<gene>
    <name evidence="3" type="ORF">HW555_010738</name>
</gene>
<dbReference type="InterPro" id="IPR029526">
    <property type="entry name" value="PGBD"/>
</dbReference>
<organism evidence="3 4">
    <name type="scientific">Spodoptera exigua</name>
    <name type="common">Beet armyworm</name>
    <name type="synonym">Noctua fulgens</name>
    <dbReference type="NCBI Taxonomy" id="7107"/>
    <lineage>
        <taxon>Eukaryota</taxon>
        <taxon>Metazoa</taxon>
        <taxon>Ecdysozoa</taxon>
        <taxon>Arthropoda</taxon>
        <taxon>Hexapoda</taxon>
        <taxon>Insecta</taxon>
        <taxon>Pterygota</taxon>
        <taxon>Neoptera</taxon>
        <taxon>Endopterygota</taxon>
        <taxon>Lepidoptera</taxon>
        <taxon>Glossata</taxon>
        <taxon>Ditrysia</taxon>
        <taxon>Noctuoidea</taxon>
        <taxon>Noctuidae</taxon>
        <taxon>Amphipyrinae</taxon>
        <taxon>Spodoptera</taxon>
    </lineage>
</organism>
<sequence>MQTKATFLFTLHFHLPLFNFFTRALCLLEASAVLLSASLLPVSFGFFTKRVSSMSESESEDEKSDNSFTPSILSGVCGDAAGSASLVESKLPKTMDVNTLILYWYYRRSKKRKTRRIHWVHPILRQRQSVGDFYTLMSSLREDDTKFYTYFRMSKDTFDFLLQRLDTDLRKQDTCMRKAISPEENYETVENLLKNHKLTAVGTLRSNKTCLPPQFKTRREEKSSVFGFQKDITIVSYIPKPRKCVHMMSSLHHDDEVDPESGDQRKPSIITFYNSTKSGVDVVDKLARTYDVTRNCKRWPLTVFFSMLNHAGINAFIVYILNNSIERKKTNLRKNFIKQLGLSLLEDHIRKRKDNPHIPRNIRRRVHEMLHEEVPGPPPKQPRRSQRCSFCPRNKDRKTLNGCFKCYAAICDMENY</sequence>
<evidence type="ECO:0000259" key="2">
    <source>
        <dbReference type="Pfam" id="PF13843"/>
    </source>
</evidence>
<feature type="transmembrane region" description="Helical" evidence="1">
    <location>
        <begin position="301"/>
        <end position="321"/>
    </location>
</feature>
<evidence type="ECO:0000313" key="4">
    <source>
        <dbReference type="Proteomes" id="UP000648187"/>
    </source>
</evidence>
<name>A0A835G983_SPOEX</name>
<proteinExistence type="predicted"/>
<protein>
    <recommendedName>
        <fullName evidence="2">PiggyBac transposable element-derived protein domain-containing protein</fullName>
    </recommendedName>
</protein>
<keyword evidence="1" id="KW-1133">Transmembrane helix</keyword>
<evidence type="ECO:0000256" key="1">
    <source>
        <dbReference type="SAM" id="Phobius"/>
    </source>
</evidence>
<dbReference type="PANTHER" id="PTHR46599">
    <property type="entry name" value="PIGGYBAC TRANSPOSABLE ELEMENT-DERIVED PROTEIN 4"/>
    <property type="match status" value="1"/>
</dbReference>
<feature type="domain" description="PiggyBac transposable element-derived protein" evidence="2">
    <location>
        <begin position="185"/>
        <end position="316"/>
    </location>
</feature>
<comment type="caution">
    <text evidence="3">The sequence shown here is derived from an EMBL/GenBank/DDBJ whole genome shotgun (WGS) entry which is preliminary data.</text>
</comment>
<evidence type="ECO:0000313" key="3">
    <source>
        <dbReference type="EMBL" id="KAF9410076.1"/>
    </source>
</evidence>
<dbReference type="AlphaFoldDB" id="A0A835G983"/>
<keyword evidence="1" id="KW-0812">Transmembrane</keyword>
<dbReference type="PANTHER" id="PTHR46599:SF6">
    <property type="entry name" value="DUAL SPECIFICITY PHOSPHATASE 26"/>
    <property type="match status" value="1"/>
</dbReference>
<dbReference type="EMBL" id="JACKWZ010000279">
    <property type="protein sequence ID" value="KAF9410076.1"/>
    <property type="molecule type" value="Genomic_DNA"/>
</dbReference>
<accession>A0A835G983</accession>
<keyword evidence="4" id="KW-1185">Reference proteome</keyword>
<reference evidence="3" key="1">
    <citation type="submission" date="2020-08" db="EMBL/GenBank/DDBJ databases">
        <title>Spodoptera exigua strain:BAW_Kor-Di-RS1 Genome sequencing and assembly.</title>
        <authorList>
            <person name="Kim J."/>
            <person name="Nam H.Y."/>
            <person name="Kwon M."/>
            <person name="Choi J.H."/>
            <person name="Cho S.R."/>
            <person name="Kim G.-H."/>
        </authorList>
    </citation>
    <scope>NUCLEOTIDE SEQUENCE</scope>
    <source>
        <strain evidence="3">BAW_Kor-Di-RS1</strain>
        <tissue evidence="3">Whole-body</tissue>
    </source>
</reference>
<dbReference type="Pfam" id="PF13843">
    <property type="entry name" value="DDE_Tnp_1_7"/>
    <property type="match status" value="1"/>
</dbReference>